<keyword evidence="3" id="KW-1185">Reference proteome</keyword>
<organism evidence="2 3">
    <name type="scientific">Chelonia mydas</name>
    <name type="common">Green sea-turtle</name>
    <name type="synonym">Chelonia agassizi</name>
    <dbReference type="NCBI Taxonomy" id="8469"/>
    <lineage>
        <taxon>Eukaryota</taxon>
        <taxon>Metazoa</taxon>
        <taxon>Chordata</taxon>
        <taxon>Craniata</taxon>
        <taxon>Vertebrata</taxon>
        <taxon>Euteleostomi</taxon>
        <taxon>Archelosauria</taxon>
        <taxon>Testudinata</taxon>
        <taxon>Testudines</taxon>
        <taxon>Cryptodira</taxon>
        <taxon>Durocryptodira</taxon>
        <taxon>Americhelydia</taxon>
        <taxon>Chelonioidea</taxon>
        <taxon>Cheloniidae</taxon>
        <taxon>Chelonia</taxon>
    </lineage>
</organism>
<dbReference type="Proteomes" id="UP000031443">
    <property type="component" value="Unassembled WGS sequence"/>
</dbReference>
<evidence type="ECO:0000313" key="3">
    <source>
        <dbReference type="Proteomes" id="UP000031443"/>
    </source>
</evidence>
<feature type="region of interest" description="Disordered" evidence="1">
    <location>
        <begin position="1"/>
        <end position="71"/>
    </location>
</feature>
<dbReference type="EMBL" id="KB562678">
    <property type="protein sequence ID" value="EMP28576.1"/>
    <property type="molecule type" value="Genomic_DNA"/>
</dbReference>
<reference evidence="3" key="1">
    <citation type="journal article" date="2013" name="Nat. Genet.">
        <title>The draft genomes of soft-shell turtle and green sea turtle yield insights into the development and evolution of the turtle-specific body plan.</title>
        <authorList>
            <person name="Wang Z."/>
            <person name="Pascual-Anaya J."/>
            <person name="Zadissa A."/>
            <person name="Li W."/>
            <person name="Niimura Y."/>
            <person name="Huang Z."/>
            <person name="Li C."/>
            <person name="White S."/>
            <person name="Xiong Z."/>
            <person name="Fang D."/>
            <person name="Wang B."/>
            <person name="Ming Y."/>
            <person name="Chen Y."/>
            <person name="Zheng Y."/>
            <person name="Kuraku S."/>
            <person name="Pignatelli M."/>
            <person name="Herrero J."/>
            <person name="Beal K."/>
            <person name="Nozawa M."/>
            <person name="Li Q."/>
            <person name="Wang J."/>
            <person name="Zhang H."/>
            <person name="Yu L."/>
            <person name="Shigenobu S."/>
            <person name="Wang J."/>
            <person name="Liu J."/>
            <person name="Flicek P."/>
            <person name="Searle S."/>
            <person name="Wang J."/>
            <person name="Kuratani S."/>
            <person name="Yin Y."/>
            <person name="Aken B."/>
            <person name="Zhang G."/>
            <person name="Irie N."/>
        </authorList>
    </citation>
    <scope>NUCLEOTIDE SEQUENCE [LARGE SCALE GENOMIC DNA]</scope>
</reference>
<sequence length="133" mass="15121">MQCPWAVYRARYTRPSTPDQREIRSPPSPNRETSETQGDKGDEEEEGLEHADTSLDHSSSSSPDKAVIPLSPSTVDDLKQFQELLKEVQENQHKLLHILQTSTTFKISLPINDALMEPAENIWKTPTIYQQMS</sequence>
<evidence type="ECO:0000256" key="1">
    <source>
        <dbReference type="SAM" id="MobiDB-lite"/>
    </source>
</evidence>
<name>M7AT84_CHEMY</name>
<dbReference type="AlphaFoldDB" id="M7AT84"/>
<proteinExistence type="predicted"/>
<evidence type="ECO:0000313" key="2">
    <source>
        <dbReference type="EMBL" id="EMP28576.1"/>
    </source>
</evidence>
<gene>
    <name evidence="2" type="ORF">UY3_14323</name>
</gene>
<accession>M7AT84</accession>
<protein>
    <submittedName>
        <fullName evidence="2">Uncharacterized protein</fullName>
    </submittedName>
</protein>